<name>A0A6P8I6F9_ACTTE</name>
<feature type="compositionally biased region" description="Acidic residues" evidence="1">
    <location>
        <begin position="180"/>
        <end position="212"/>
    </location>
</feature>
<sequence>FKHFLYCSQGWTTTIILKCNQTRKGVDDGNFSIIEDTSNPVFQLEHKCCCPDACSDGDPTATTAPVSHKKPYDIVGEVLGGFVGFVLIVVGIAFYCRRRNRRDEHNRPLIIDRPSYRAVENRDPGIEAPDPDDDASDNDDDASDNDDDASDNDVDASDNDVDASDNDVDASDNDVYVSDNDVDASDNEVEAPNADDEAPNLDDEAPDLDSEASDIGSEAPDLGGEAPDLGGEAPDIGGEAPVPDIGAPDPDDRTPDPEDEAREPGSVASDPDVGVPVPEVGAPDHDGEASVPEDHVSVSIHADSNMRGESPHIADVIPRISDEDLSYPIAVQSNPEDQCCEEEPSEPAVQSQRQPVEHSLESTL</sequence>
<dbReference type="InParanoid" id="A0A6P8I6F9"/>
<evidence type="ECO:0000313" key="4">
    <source>
        <dbReference type="RefSeq" id="XP_031560612.1"/>
    </source>
</evidence>
<gene>
    <name evidence="4" type="primary">LOC116296694</name>
</gene>
<keyword evidence="2" id="KW-0472">Membrane</keyword>
<keyword evidence="2" id="KW-0812">Transmembrane</keyword>
<evidence type="ECO:0000256" key="1">
    <source>
        <dbReference type="SAM" id="MobiDB-lite"/>
    </source>
</evidence>
<feature type="compositionally biased region" description="Low complexity" evidence="1">
    <location>
        <begin position="270"/>
        <end position="281"/>
    </location>
</feature>
<dbReference type="GeneID" id="116296694"/>
<feature type="region of interest" description="Disordered" evidence="1">
    <location>
        <begin position="334"/>
        <end position="364"/>
    </location>
</feature>
<dbReference type="Proteomes" id="UP000515163">
    <property type="component" value="Unplaced"/>
</dbReference>
<accession>A0A6P8I6F9</accession>
<feature type="transmembrane region" description="Helical" evidence="2">
    <location>
        <begin position="74"/>
        <end position="96"/>
    </location>
</feature>
<proteinExistence type="predicted"/>
<protein>
    <submittedName>
        <fullName evidence="4">Acidic repeat-containing protein-like</fullName>
    </submittedName>
</protein>
<dbReference type="OrthoDB" id="8943025at2759"/>
<feature type="non-terminal residue" evidence="4">
    <location>
        <position position="1"/>
    </location>
</feature>
<dbReference type="AlphaFoldDB" id="A0A6P8I6F9"/>
<organism evidence="3 4">
    <name type="scientific">Actinia tenebrosa</name>
    <name type="common">Australian red waratah sea anemone</name>
    <dbReference type="NCBI Taxonomy" id="6105"/>
    <lineage>
        <taxon>Eukaryota</taxon>
        <taxon>Metazoa</taxon>
        <taxon>Cnidaria</taxon>
        <taxon>Anthozoa</taxon>
        <taxon>Hexacorallia</taxon>
        <taxon>Actiniaria</taxon>
        <taxon>Actiniidae</taxon>
        <taxon>Actinia</taxon>
    </lineage>
</organism>
<evidence type="ECO:0000313" key="3">
    <source>
        <dbReference type="Proteomes" id="UP000515163"/>
    </source>
</evidence>
<feature type="compositionally biased region" description="Basic and acidic residues" evidence="1">
    <location>
        <begin position="355"/>
        <end position="364"/>
    </location>
</feature>
<dbReference type="RefSeq" id="XP_031560612.1">
    <property type="nucleotide sequence ID" value="XM_031704752.1"/>
</dbReference>
<keyword evidence="2" id="KW-1133">Transmembrane helix</keyword>
<evidence type="ECO:0000256" key="2">
    <source>
        <dbReference type="SAM" id="Phobius"/>
    </source>
</evidence>
<keyword evidence="3" id="KW-1185">Reference proteome</keyword>
<feature type="compositionally biased region" description="Acidic residues" evidence="1">
    <location>
        <begin position="129"/>
        <end position="172"/>
    </location>
</feature>
<feature type="compositionally biased region" description="Basic and acidic residues" evidence="1">
    <location>
        <begin position="282"/>
        <end position="293"/>
    </location>
</feature>
<feature type="region of interest" description="Disordered" evidence="1">
    <location>
        <begin position="115"/>
        <end position="293"/>
    </location>
</feature>
<reference evidence="4" key="1">
    <citation type="submission" date="2025-08" db="UniProtKB">
        <authorList>
            <consortium name="RefSeq"/>
        </authorList>
    </citation>
    <scope>IDENTIFICATION</scope>
</reference>
<dbReference type="KEGG" id="aten:116296694"/>